<dbReference type="PANTHER" id="PTHR21230:SF26">
    <property type="entry name" value="VESICLE TRANSPORT THROUGH INTERACTION WITH T-SNARES HOMOLOG 1A"/>
    <property type="match status" value="1"/>
</dbReference>
<evidence type="ECO:0000256" key="6">
    <source>
        <dbReference type="ARBA" id="ARBA00022989"/>
    </source>
</evidence>
<reference evidence="12" key="2">
    <citation type="submission" date="2023-06" db="EMBL/GenBank/DDBJ databases">
        <authorList>
            <consortium name="Lawrence Berkeley National Laboratory"/>
            <person name="Haridas S."/>
            <person name="Hensen N."/>
            <person name="Bonometti L."/>
            <person name="Westerberg I."/>
            <person name="Brannstrom I.O."/>
            <person name="Guillou S."/>
            <person name="Cros-Aarteil S."/>
            <person name="Calhoun S."/>
            <person name="Kuo A."/>
            <person name="Mondo S."/>
            <person name="Pangilinan J."/>
            <person name="Riley R."/>
            <person name="Labutti K."/>
            <person name="Andreopoulos B."/>
            <person name="Lipzen A."/>
            <person name="Chen C."/>
            <person name="Yanf M."/>
            <person name="Daum C."/>
            <person name="Ng V."/>
            <person name="Clum A."/>
            <person name="Steindorff A."/>
            <person name="Ohm R."/>
            <person name="Martin F."/>
            <person name="Silar P."/>
            <person name="Natvig D."/>
            <person name="Lalanne C."/>
            <person name="Gautier V."/>
            <person name="Ament-Velasquez S.L."/>
            <person name="Kruys A."/>
            <person name="Hutchinson M.I."/>
            <person name="Powell A.J."/>
            <person name="Barry K."/>
            <person name="Miller A.N."/>
            <person name="Grigoriev I.V."/>
            <person name="Debuchy R."/>
            <person name="Gladieux P."/>
            <person name="Thoren M.H."/>
            <person name="Johannesson H."/>
        </authorList>
    </citation>
    <scope>NUCLEOTIDE SEQUENCE</scope>
    <source>
        <strain evidence="12">SMH4131-1</strain>
    </source>
</reference>
<protein>
    <submittedName>
        <fullName evidence="12">Vesicle transport V-SNARE protein</fullName>
    </submittedName>
</protein>
<dbReference type="GO" id="GO:0031902">
    <property type="term" value="C:late endosome membrane"/>
    <property type="evidence" value="ECO:0007669"/>
    <property type="project" value="TreeGrafter"/>
</dbReference>
<dbReference type="AlphaFoldDB" id="A0AAE0IA57"/>
<dbReference type="Proteomes" id="UP001286456">
    <property type="component" value="Unassembled WGS sequence"/>
</dbReference>
<keyword evidence="7" id="KW-0175">Coiled coil</keyword>
<feature type="domain" description="T-SNARE coiled-coil homology" evidence="11">
    <location>
        <begin position="137"/>
        <end position="204"/>
    </location>
</feature>
<reference evidence="12" key="1">
    <citation type="journal article" date="2023" name="Mol. Phylogenet. Evol.">
        <title>Genome-scale phylogeny and comparative genomics of the fungal order Sordariales.</title>
        <authorList>
            <person name="Hensen N."/>
            <person name="Bonometti L."/>
            <person name="Westerberg I."/>
            <person name="Brannstrom I.O."/>
            <person name="Guillou S."/>
            <person name="Cros-Aarteil S."/>
            <person name="Calhoun S."/>
            <person name="Haridas S."/>
            <person name="Kuo A."/>
            <person name="Mondo S."/>
            <person name="Pangilinan J."/>
            <person name="Riley R."/>
            <person name="LaButti K."/>
            <person name="Andreopoulos B."/>
            <person name="Lipzen A."/>
            <person name="Chen C."/>
            <person name="Yan M."/>
            <person name="Daum C."/>
            <person name="Ng V."/>
            <person name="Clum A."/>
            <person name="Steindorff A."/>
            <person name="Ohm R.A."/>
            <person name="Martin F."/>
            <person name="Silar P."/>
            <person name="Natvig D.O."/>
            <person name="Lalanne C."/>
            <person name="Gautier V."/>
            <person name="Ament-Velasquez S.L."/>
            <person name="Kruys A."/>
            <person name="Hutchinson M.I."/>
            <person name="Powell A.J."/>
            <person name="Barry K."/>
            <person name="Miller A.N."/>
            <person name="Grigoriev I.V."/>
            <person name="Debuchy R."/>
            <person name="Gladieux P."/>
            <person name="Hiltunen Thoren M."/>
            <person name="Johannesson H."/>
        </authorList>
    </citation>
    <scope>NUCLEOTIDE SEQUENCE</scope>
    <source>
        <strain evidence="12">SMH4131-1</strain>
    </source>
</reference>
<proteinExistence type="inferred from homology"/>
<comment type="similarity">
    <text evidence="2">Belongs to the VTI1 family.</text>
</comment>
<organism evidence="12 13">
    <name type="scientific">Cercophora scortea</name>
    <dbReference type="NCBI Taxonomy" id="314031"/>
    <lineage>
        <taxon>Eukaryota</taxon>
        <taxon>Fungi</taxon>
        <taxon>Dikarya</taxon>
        <taxon>Ascomycota</taxon>
        <taxon>Pezizomycotina</taxon>
        <taxon>Sordariomycetes</taxon>
        <taxon>Sordariomycetidae</taxon>
        <taxon>Sordariales</taxon>
        <taxon>Lasiosphaeriaceae</taxon>
        <taxon>Cercophora</taxon>
    </lineage>
</organism>
<dbReference type="GO" id="GO:0005794">
    <property type="term" value="C:Golgi apparatus"/>
    <property type="evidence" value="ECO:0007669"/>
    <property type="project" value="TreeGrafter"/>
</dbReference>
<evidence type="ECO:0000256" key="10">
    <source>
        <dbReference type="SAM" id="Phobius"/>
    </source>
</evidence>
<dbReference type="CDD" id="cd15862">
    <property type="entry name" value="SNARE_Vti1"/>
    <property type="match status" value="1"/>
</dbReference>
<evidence type="ECO:0000256" key="2">
    <source>
        <dbReference type="ARBA" id="ARBA00006108"/>
    </source>
</evidence>
<feature type="compositionally biased region" description="Polar residues" evidence="9">
    <location>
        <begin position="72"/>
        <end position="82"/>
    </location>
</feature>
<dbReference type="FunFam" id="1.20.5.110:FF:000002">
    <property type="entry name" value="Vesicle transport through interaction with t-SNAREsB"/>
    <property type="match status" value="1"/>
</dbReference>
<keyword evidence="8 10" id="KW-0472">Membrane</keyword>
<evidence type="ECO:0000313" key="13">
    <source>
        <dbReference type="Proteomes" id="UP001286456"/>
    </source>
</evidence>
<keyword evidence="5" id="KW-0653">Protein transport</keyword>
<dbReference type="GO" id="GO:0048280">
    <property type="term" value="P:vesicle fusion with Golgi apparatus"/>
    <property type="evidence" value="ECO:0007669"/>
    <property type="project" value="TreeGrafter"/>
</dbReference>
<evidence type="ECO:0000259" key="11">
    <source>
        <dbReference type="SMART" id="SM00397"/>
    </source>
</evidence>
<dbReference type="InterPro" id="IPR038407">
    <property type="entry name" value="v-SNARE_N_sf"/>
</dbReference>
<dbReference type="SMART" id="SM00397">
    <property type="entry name" value="t_SNARE"/>
    <property type="match status" value="1"/>
</dbReference>
<comment type="subcellular location">
    <subcellularLocation>
        <location evidence="1">Membrane</location>
        <topology evidence="1">Single-pass type IV membrane protein</topology>
    </subcellularLocation>
</comment>
<gene>
    <name evidence="12" type="ORF">B0T19DRAFT_260035</name>
</gene>
<dbReference type="GO" id="GO:0042147">
    <property type="term" value="P:retrograde transport, endosome to Golgi"/>
    <property type="evidence" value="ECO:0007669"/>
    <property type="project" value="TreeGrafter"/>
</dbReference>
<dbReference type="Gene3D" id="1.20.5.110">
    <property type="match status" value="1"/>
</dbReference>
<dbReference type="GO" id="GO:0006886">
    <property type="term" value="P:intracellular protein transport"/>
    <property type="evidence" value="ECO:0007669"/>
    <property type="project" value="InterPro"/>
</dbReference>
<dbReference type="GO" id="GO:0005789">
    <property type="term" value="C:endoplasmic reticulum membrane"/>
    <property type="evidence" value="ECO:0007669"/>
    <property type="project" value="TreeGrafter"/>
</dbReference>
<feature type="region of interest" description="Disordered" evidence="9">
    <location>
        <begin position="69"/>
        <end position="88"/>
    </location>
</feature>
<comment type="caution">
    <text evidence="12">The sequence shown here is derived from an EMBL/GenBank/DDBJ whole genome shotgun (WGS) entry which is preliminary data.</text>
</comment>
<dbReference type="GO" id="GO:0012507">
    <property type="term" value="C:ER to Golgi transport vesicle membrane"/>
    <property type="evidence" value="ECO:0007669"/>
    <property type="project" value="TreeGrafter"/>
</dbReference>
<feature type="transmembrane region" description="Helical" evidence="10">
    <location>
        <begin position="209"/>
        <end position="231"/>
    </location>
</feature>
<sequence>MSNPLDTEAGTELFTSYEAEYKLVQADLLQKLDIIPDLSGEPRKSAISQAERALEEASELLDQLQLEKANIPHSSRTPINQRLRNHQSDIDSYKRKLRSLADDRAALFGGRYTDNPSSASNENGERAGDVQLEQRQQLLSGTDRLDRSTQRLRASQALANETEAIGASTLADLHRQRETIQHTHDTLLQSEGYVDRSVKTLRGMARRMATNRVITIAIITILVLLIVAVIFSKFR</sequence>
<dbReference type="GO" id="GO:0006891">
    <property type="term" value="P:intra-Golgi vesicle-mediated transport"/>
    <property type="evidence" value="ECO:0007669"/>
    <property type="project" value="TreeGrafter"/>
</dbReference>
<dbReference type="Pfam" id="PF12352">
    <property type="entry name" value="V-SNARE_C"/>
    <property type="match status" value="1"/>
</dbReference>
<dbReference type="GO" id="GO:0016236">
    <property type="term" value="P:macroautophagy"/>
    <property type="evidence" value="ECO:0007669"/>
    <property type="project" value="TreeGrafter"/>
</dbReference>
<evidence type="ECO:0000256" key="7">
    <source>
        <dbReference type="ARBA" id="ARBA00023054"/>
    </source>
</evidence>
<evidence type="ECO:0000256" key="9">
    <source>
        <dbReference type="SAM" id="MobiDB-lite"/>
    </source>
</evidence>
<dbReference type="Gene3D" id="1.20.58.400">
    <property type="entry name" value="t-snare proteins"/>
    <property type="match status" value="1"/>
</dbReference>
<keyword evidence="13" id="KW-1185">Reference proteome</keyword>
<dbReference type="EMBL" id="JAUEPO010000005">
    <property type="protein sequence ID" value="KAK3321165.1"/>
    <property type="molecule type" value="Genomic_DNA"/>
</dbReference>
<evidence type="ECO:0000256" key="4">
    <source>
        <dbReference type="ARBA" id="ARBA00022692"/>
    </source>
</evidence>
<evidence type="ECO:0000313" key="12">
    <source>
        <dbReference type="EMBL" id="KAK3321165.1"/>
    </source>
</evidence>
<name>A0AAE0IA57_9PEZI</name>
<dbReference type="GO" id="GO:0000149">
    <property type="term" value="F:SNARE binding"/>
    <property type="evidence" value="ECO:0007669"/>
    <property type="project" value="TreeGrafter"/>
</dbReference>
<keyword evidence="3" id="KW-0813">Transport</keyword>
<dbReference type="GO" id="GO:0031201">
    <property type="term" value="C:SNARE complex"/>
    <property type="evidence" value="ECO:0007669"/>
    <property type="project" value="TreeGrafter"/>
</dbReference>
<dbReference type="GO" id="GO:0006896">
    <property type="term" value="P:Golgi to vacuole transport"/>
    <property type="evidence" value="ECO:0007669"/>
    <property type="project" value="TreeGrafter"/>
</dbReference>
<accession>A0AAE0IA57</accession>
<evidence type="ECO:0000256" key="5">
    <source>
        <dbReference type="ARBA" id="ARBA00022927"/>
    </source>
</evidence>
<dbReference type="GO" id="GO:0005829">
    <property type="term" value="C:cytosol"/>
    <property type="evidence" value="ECO:0007669"/>
    <property type="project" value="GOC"/>
</dbReference>
<evidence type="ECO:0000256" key="8">
    <source>
        <dbReference type="ARBA" id="ARBA00023136"/>
    </source>
</evidence>
<dbReference type="Pfam" id="PF05008">
    <property type="entry name" value="V-SNARE"/>
    <property type="match status" value="1"/>
</dbReference>
<keyword evidence="4 10" id="KW-0812">Transmembrane</keyword>
<evidence type="ECO:0000256" key="3">
    <source>
        <dbReference type="ARBA" id="ARBA00022448"/>
    </source>
</evidence>
<evidence type="ECO:0000256" key="1">
    <source>
        <dbReference type="ARBA" id="ARBA00004211"/>
    </source>
</evidence>
<dbReference type="SUPFAM" id="SSF47661">
    <property type="entry name" value="t-snare proteins"/>
    <property type="match status" value="1"/>
</dbReference>
<dbReference type="SUPFAM" id="SSF58038">
    <property type="entry name" value="SNARE fusion complex"/>
    <property type="match status" value="1"/>
</dbReference>
<dbReference type="GO" id="GO:0005484">
    <property type="term" value="F:SNAP receptor activity"/>
    <property type="evidence" value="ECO:0007669"/>
    <property type="project" value="TreeGrafter"/>
</dbReference>
<dbReference type="InterPro" id="IPR000727">
    <property type="entry name" value="T_SNARE_dom"/>
</dbReference>
<keyword evidence="6 10" id="KW-1133">Transmembrane helix</keyword>
<dbReference type="PANTHER" id="PTHR21230">
    <property type="entry name" value="VESICLE TRANSPORT V-SNARE PROTEIN VTI1-RELATED"/>
    <property type="match status" value="1"/>
</dbReference>
<dbReference type="InterPro" id="IPR007705">
    <property type="entry name" value="Vesicle_trsprt_v-SNARE_N"/>
</dbReference>
<dbReference type="InterPro" id="IPR010989">
    <property type="entry name" value="SNARE"/>
</dbReference>